<evidence type="ECO:0000256" key="1">
    <source>
        <dbReference type="SAM" id="MobiDB-lite"/>
    </source>
</evidence>
<keyword evidence="3" id="KW-1185">Reference proteome</keyword>
<sequence>MIKRKLYTTPEVIVTKFEVNKNMMVSLTPETTASPDGPGDTETRDWFSPPEVTGGNIGDLFD</sequence>
<feature type="region of interest" description="Disordered" evidence="1">
    <location>
        <begin position="28"/>
        <end position="62"/>
    </location>
</feature>
<dbReference type="EMBL" id="JACOOZ010000001">
    <property type="protein sequence ID" value="MBC5666532.1"/>
    <property type="molecule type" value="Genomic_DNA"/>
</dbReference>
<gene>
    <name evidence="2" type="ORF">H8S00_00755</name>
</gene>
<organism evidence="2 3">
    <name type="scientific">Eubacterium segne</name>
    <dbReference type="NCBI Taxonomy" id="2763045"/>
    <lineage>
        <taxon>Bacteria</taxon>
        <taxon>Bacillati</taxon>
        <taxon>Bacillota</taxon>
        <taxon>Clostridia</taxon>
        <taxon>Eubacteriales</taxon>
        <taxon>Eubacteriaceae</taxon>
        <taxon>Eubacterium</taxon>
    </lineage>
</organism>
<comment type="caution">
    <text evidence="2">The sequence shown here is derived from an EMBL/GenBank/DDBJ whole genome shotgun (WGS) entry which is preliminary data.</text>
</comment>
<accession>A0ABR7EYW7</accession>
<evidence type="ECO:0000313" key="2">
    <source>
        <dbReference type="EMBL" id="MBC5666532.1"/>
    </source>
</evidence>
<protein>
    <submittedName>
        <fullName evidence="2">Uncharacterized protein</fullName>
    </submittedName>
</protein>
<dbReference type="RefSeq" id="WP_021953638.1">
    <property type="nucleotide sequence ID" value="NZ_JACOOZ010000001.1"/>
</dbReference>
<dbReference type="Proteomes" id="UP000597877">
    <property type="component" value="Unassembled WGS sequence"/>
</dbReference>
<name>A0ABR7EYW7_9FIRM</name>
<reference evidence="2 3" key="1">
    <citation type="submission" date="2020-08" db="EMBL/GenBank/DDBJ databases">
        <title>Genome public.</title>
        <authorList>
            <person name="Liu C."/>
            <person name="Sun Q."/>
        </authorList>
    </citation>
    <scope>NUCLEOTIDE SEQUENCE [LARGE SCALE GENOMIC DNA]</scope>
    <source>
        <strain evidence="2 3">BX4</strain>
    </source>
</reference>
<proteinExistence type="predicted"/>
<evidence type="ECO:0000313" key="3">
    <source>
        <dbReference type="Proteomes" id="UP000597877"/>
    </source>
</evidence>